<dbReference type="InterPro" id="IPR012349">
    <property type="entry name" value="Split_barrel_FMN-bd"/>
</dbReference>
<dbReference type="AlphaFoldDB" id="A0A1A0VWG8"/>
<reference evidence="1 2" key="1">
    <citation type="submission" date="2016-06" db="EMBL/GenBank/DDBJ databases">
        <authorList>
            <person name="Kjaerup R.B."/>
            <person name="Dalgaard T.S."/>
            <person name="Juul-Madsen H.R."/>
        </authorList>
    </citation>
    <scope>NUCLEOTIDE SEQUENCE [LARGE SCALE GENOMIC DNA]</scope>
    <source>
        <strain evidence="1 2">852002-51834_SCH5396731</strain>
    </source>
</reference>
<accession>A0A1A0VWG8</accession>
<proteinExistence type="predicted"/>
<dbReference type="NCBIfam" id="TIGR00026">
    <property type="entry name" value="hi_GC_TIGR00026"/>
    <property type="match status" value="1"/>
</dbReference>
<sequence length="136" mass="15105">MSPKDHPNNAPGLPMLFPTWIDRLQMKYMNPVMRRVARFLPTFVVVNHLGRKSGKPYRTVVNAYRKGNVVAILLGHGNTDWVKNLLAAGEGDLQLRNRDVHITNVRVLPTGADGDGLPFIARLGLRRMGVLVADVA</sequence>
<dbReference type="Pfam" id="PF04075">
    <property type="entry name" value="F420H2_quin_red"/>
    <property type="match status" value="1"/>
</dbReference>
<evidence type="ECO:0000313" key="1">
    <source>
        <dbReference type="EMBL" id="OBB87572.1"/>
    </source>
</evidence>
<dbReference type="RefSeq" id="WP_064877814.1">
    <property type="nucleotide sequence ID" value="NZ_LZSX01000015.1"/>
</dbReference>
<evidence type="ECO:0000313" key="2">
    <source>
        <dbReference type="Proteomes" id="UP000091914"/>
    </source>
</evidence>
<dbReference type="Gene3D" id="2.30.110.10">
    <property type="entry name" value="Electron Transport, Fmn-binding Protein, Chain A"/>
    <property type="match status" value="1"/>
</dbReference>
<comment type="caution">
    <text evidence="1">The sequence shown here is derived from an EMBL/GenBank/DDBJ whole genome shotgun (WGS) entry which is preliminary data.</text>
</comment>
<gene>
    <name evidence="1" type="ORF">A5760_02390</name>
</gene>
<dbReference type="GO" id="GO:0016491">
    <property type="term" value="F:oxidoreductase activity"/>
    <property type="evidence" value="ECO:0007669"/>
    <property type="project" value="InterPro"/>
</dbReference>
<name>A0A1A0VWG8_9MYCO</name>
<dbReference type="Proteomes" id="UP000091914">
    <property type="component" value="Unassembled WGS sequence"/>
</dbReference>
<protein>
    <submittedName>
        <fullName evidence="1">Nitroreductase</fullName>
    </submittedName>
</protein>
<organism evidence="1 2">
    <name type="scientific">Mycobacterium colombiense</name>
    <dbReference type="NCBI Taxonomy" id="339268"/>
    <lineage>
        <taxon>Bacteria</taxon>
        <taxon>Bacillati</taxon>
        <taxon>Actinomycetota</taxon>
        <taxon>Actinomycetes</taxon>
        <taxon>Mycobacteriales</taxon>
        <taxon>Mycobacteriaceae</taxon>
        <taxon>Mycobacterium</taxon>
        <taxon>Mycobacterium avium complex (MAC)</taxon>
    </lineage>
</organism>
<dbReference type="OrthoDB" id="4377327at2"/>
<dbReference type="EMBL" id="LZSX01000015">
    <property type="protein sequence ID" value="OBB87572.1"/>
    <property type="molecule type" value="Genomic_DNA"/>
</dbReference>
<dbReference type="InterPro" id="IPR004378">
    <property type="entry name" value="F420H2_quin_Rdtase"/>
</dbReference>